<feature type="chain" id="PRO_5042492086" evidence="2">
    <location>
        <begin position="20"/>
        <end position="609"/>
    </location>
</feature>
<dbReference type="RefSeq" id="WP_078404129.1">
    <property type="nucleotide sequence ID" value="NZ_CP016377.1"/>
</dbReference>
<reference evidence="4 5" key="2">
    <citation type="submission" date="2016-07" db="EMBL/GenBank/DDBJ databases">
        <title>Revisiting the Taxonomy of the Elizabethkingia Genus based on Whole-Genome Sequencing, Optical Mapping, and MALDI-TOF.</title>
        <authorList>
            <person name="Nicholson A.C."/>
        </authorList>
    </citation>
    <scope>NUCLEOTIDE SEQUENCE [LARGE SCALE GENOMIC DNA]</scope>
    <source>
        <strain evidence="4 5">C1558</strain>
    </source>
</reference>
<evidence type="ECO:0000313" key="3">
    <source>
        <dbReference type="EMBL" id="OPB78676.1"/>
    </source>
</evidence>
<keyword evidence="2" id="KW-0732">Signal</keyword>
<evidence type="ECO:0000256" key="1">
    <source>
        <dbReference type="SAM" id="MobiDB-lite"/>
    </source>
</evidence>
<accession>A0AAJ3NEQ5</accession>
<organism evidence="3 6">
    <name type="scientific">Elizabethkingia ursingii</name>
    <dbReference type="NCBI Taxonomy" id="1756150"/>
    <lineage>
        <taxon>Bacteria</taxon>
        <taxon>Pseudomonadati</taxon>
        <taxon>Bacteroidota</taxon>
        <taxon>Flavobacteriia</taxon>
        <taxon>Flavobacteriales</taxon>
        <taxon>Weeksellaceae</taxon>
        <taxon>Elizabethkingia</taxon>
    </lineage>
</organism>
<reference evidence="3 6" key="1">
    <citation type="submission" date="2016-06" db="EMBL/GenBank/DDBJ databases">
        <authorList>
            <person name="Nicholson A.C."/>
        </authorList>
    </citation>
    <scope>NUCLEOTIDE SEQUENCE [LARGE SCALE GENOMIC DNA]</scope>
    <source>
        <strain evidence="3 6">G4123</strain>
    </source>
</reference>
<feature type="signal peptide" evidence="2">
    <location>
        <begin position="1"/>
        <end position="19"/>
    </location>
</feature>
<dbReference type="EMBL" id="MBDS01000002">
    <property type="protein sequence ID" value="OPB92835.1"/>
    <property type="molecule type" value="Genomic_DNA"/>
</dbReference>
<name>A0AAJ3NEQ5_9FLAO</name>
<evidence type="ECO:0000313" key="6">
    <source>
        <dbReference type="Proteomes" id="UP000190816"/>
    </source>
</evidence>
<proteinExistence type="predicted"/>
<sequence>MRKKTQFGKSMAFSLIAAACLMTSCRSTDSENNLSEKNTISGVSFNFSPEEFDNTPINTQATLNRKITAVSDVNKSELSSGPFSILTELSFAPLSQKNITAQASSKLVFLADQLGNSANPVKYRIVAYKAADGSYVDQAVGDSSNANQIFFQNKLQAGQKYTFVIYSLGGITDPGAAPTTNLNTSVLPISGLDGSPSGSDLMYGIQKDVTILFGNVATPLTAPLKHMFTKLTIKVFTGEESVYNNVIKKGGYPLDSDNKGGTTGTISNFYNSVNLKLNGGTVTGGSKGTLTVTGISSSPKEVIVNTEANSSYANKIDFAPGAIEIGNDINPSAIAIDINGIGGYGLKNGYRYNLDLTFNSDRYVDTNNNTVTSSSPLARYVVIGGLRWNRINDGAVFPTTNVASIDDYSTNPEGLIGNYHQWGRKDIIVYPNGTYSGGVYNQTYVNSNYTSVDQPNPWSNGKPIAPEKQPADPCRSSDERLPTQIEANKLVRITNTVVESNVRQLASKRNSDVKITFPSAGYYNNAGNLLRKGDGSIILWEGAVFRHTANGLDYNIMYNIGDPNGSFNNPVSQFSMAVIHLTEQPNTQLYSFQIRCIQNKIDGNFNPIN</sequence>
<dbReference type="AlphaFoldDB" id="A0AAJ3NEQ5"/>
<dbReference type="PROSITE" id="PS51257">
    <property type="entry name" value="PROKAR_LIPOPROTEIN"/>
    <property type="match status" value="1"/>
</dbReference>
<feature type="region of interest" description="Disordered" evidence="1">
    <location>
        <begin position="458"/>
        <end position="478"/>
    </location>
</feature>
<evidence type="ECO:0000256" key="2">
    <source>
        <dbReference type="SAM" id="SignalP"/>
    </source>
</evidence>
<evidence type="ECO:0000313" key="5">
    <source>
        <dbReference type="Proteomes" id="UP000190016"/>
    </source>
</evidence>
<dbReference type="KEGG" id="ego:BBD34_14565"/>
<keyword evidence="5" id="KW-1185">Reference proteome</keyword>
<evidence type="ECO:0000313" key="4">
    <source>
        <dbReference type="EMBL" id="OPB92835.1"/>
    </source>
</evidence>
<dbReference type="EMBL" id="MAIC01000011">
    <property type="protein sequence ID" value="OPB78676.1"/>
    <property type="molecule type" value="Genomic_DNA"/>
</dbReference>
<comment type="caution">
    <text evidence="3">The sequence shown here is derived from an EMBL/GenBank/DDBJ whole genome shotgun (WGS) entry which is preliminary data.</text>
</comment>
<dbReference type="Proteomes" id="UP000190016">
    <property type="component" value="Unassembled WGS sequence"/>
</dbReference>
<gene>
    <name evidence="3" type="ORF">BAY32_00625</name>
    <name evidence="4" type="ORF">BB021_00070</name>
</gene>
<dbReference type="Proteomes" id="UP000190816">
    <property type="component" value="Unassembled WGS sequence"/>
</dbReference>
<protein>
    <submittedName>
        <fullName evidence="3">Uncharacterized protein</fullName>
    </submittedName>
</protein>